<dbReference type="RefSeq" id="WP_003785555.1">
    <property type="nucleotide sequence ID" value="NZ_FOJK01000004.1"/>
</dbReference>
<dbReference type="GeneID" id="93262295"/>
<feature type="transmembrane region" description="Helical" evidence="1">
    <location>
        <begin position="54"/>
        <end position="75"/>
    </location>
</feature>
<evidence type="ECO:0000256" key="1">
    <source>
        <dbReference type="SAM" id="Phobius"/>
    </source>
</evidence>
<organism evidence="3 4">
    <name type="scientific">Kingella kingae ATCC 23330</name>
    <dbReference type="NCBI Taxonomy" id="887327"/>
    <lineage>
        <taxon>Bacteria</taxon>
        <taxon>Pseudomonadati</taxon>
        <taxon>Pseudomonadota</taxon>
        <taxon>Betaproteobacteria</taxon>
        <taxon>Neisseriales</taxon>
        <taxon>Neisseriaceae</taxon>
        <taxon>Kingella</taxon>
    </lineage>
</organism>
<name>F5S576_KINKI</name>
<reference evidence="3 4" key="1">
    <citation type="submission" date="2011-04" db="EMBL/GenBank/DDBJ databases">
        <authorList>
            <person name="Muzny D."/>
            <person name="Qin X."/>
            <person name="Deng J."/>
            <person name="Jiang H."/>
            <person name="Liu Y."/>
            <person name="Qu J."/>
            <person name="Song X.-Z."/>
            <person name="Zhang L."/>
            <person name="Thornton R."/>
            <person name="Coyle M."/>
            <person name="Francisco L."/>
            <person name="Jackson L."/>
            <person name="Javaid M."/>
            <person name="Korchina V."/>
            <person name="Kovar C."/>
            <person name="Mata R."/>
            <person name="Mathew T."/>
            <person name="Ngo R."/>
            <person name="Nguyen L."/>
            <person name="Nguyen N."/>
            <person name="Okwuonu G."/>
            <person name="Ongeri F."/>
            <person name="Pham C."/>
            <person name="Simmons D."/>
            <person name="Wilczek-Boney K."/>
            <person name="Hale W."/>
            <person name="Jakkamsetti A."/>
            <person name="Pham P."/>
            <person name="Ruth R."/>
            <person name="San Lucas F."/>
            <person name="Warren J."/>
            <person name="Zhang J."/>
            <person name="Zhao Z."/>
            <person name="Zhou C."/>
            <person name="Zhu D."/>
            <person name="Lee S."/>
            <person name="Bess C."/>
            <person name="Blankenburg K."/>
            <person name="Forbes L."/>
            <person name="Fu Q."/>
            <person name="Gubbala S."/>
            <person name="Hirani K."/>
            <person name="Jayaseelan J.C."/>
            <person name="Lara F."/>
            <person name="Munidasa M."/>
            <person name="Palculict T."/>
            <person name="Patil S."/>
            <person name="Pu L.-L."/>
            <person name="Saada N."/>
            <person name="Tang L."/>
            <person name="Weissenberger G."/>
            <person name="Zhu Y."/>
            <person name="Hemphill L."/>
            <person name="Shang Y."/>
            <person name="Youmans B."/>
            <person name="Ayvaz T."/>
            <person name="Ross M."/>
            <person name="Santibanez J."/>
            <person name="Aqrawi P."/>
            <person name="Gross S."/>
            <person name="Joshi V."/>
            <person name="Fowler G."/>
            <person name="Nazareth L."/>
            <person name="Reid J."/>
            <person name="Worley K."/>
            <person name="Petrosino J."/>
            <person name="Highlander S."/>
            <person name="Gibbs R."/>
        </authorList>
    </citation>
    <scope>NUCLEOTIDE SEQUENCE [LARGE SCALE GENOMIC DNA]</scope>
    <source>
        <strain evidence="3 4">ATCC 23330</strain>
    </source>
</reference>
<dbReference type="PANTHER" id="PTHR42709">
    <property type="entry name" value="ALKALINE PHOSPHATASE LIKE PROTEIN"/>
    <property type="match status" value="1"/>
</dbReference>
<evidence type="ECO:0000259" key="2">
    <source>
        <dbReference type="Pfam" id="PF09335"/>
    </source>
</evidence>
<dbReference type="STRING" id="504.KKKWG1_0871"/>
<protein>
    <submittedName>
        <fullName evidence="3">Inner membrane protein YqaA</fullName>
    </submittedName>
</protein>
<feature type="domain" description="VTT" evidence="2">
    <location>
        <begin position="43"/>
        <end position="139"/>
    </location>
</feature>
<sequence>MIAPLLFFTSKSSLHFMFPDILSLFTSAFISATLFPAASEVLFGALVWQQPQHWQTWLLVASLGNTLGSVSSYVLGYFVPLRAQVAPRAQNWLQRYGAWALLLAWLPIVGDALPLVAGCLRLPFWRCVCLIAIGKTAPYSAVLLGIWAI</sequence>
<feature type="transmembrane region" description="Helical" evidence="1">
    <location>
        <begin position="96"/>
        <end position="117"/>
    </location>
</feature>
<proteinExistence type="predicted"/>
<dbReference type="InterPro" id="IPR051311">
    <property type="entry name" value="DedA_domain"/>
</dbReference>
<accession>F5S576</accession>
<dbReference type="OrthoDB" id="5419086at2"/>
<dbReference type="eggNOG" id="COG1238">
    <property type="taxonomic scope" value="Bacteria"/>
</dbReference>
<dbReference type="PANTHER" id="PTHR42709:SF4">
    <property type="entry name" value="INNER MEMBRANE PROTEIN YQAA"/>
    <property type="match status" value="1"/>
</dbReference>
<dbReference type="Proteomes" id="UP000004207">
    <property type="component" value="Unassembled WGS sequence"/>
</dbReference>
<dbReference type="InterPro" id="IPR032816">
    <property type="entry name" value="VTT_dom"/>
</dbReference>
<evidence type="ECO:0000313" key="4">
    <source>
        <dbReference type="Proteomes" id="UP000004207"/>
    </source>
</evidence>
<gene>
    <name evidence="3" type="primary">yqaA</name>
    <name evidence="3" type="ORF">HMPREF0476_0359</name>
</gene>
<dbReference type="AlphaFoldDB" id="F5S576"/>
<keyword evidence="1" id="KW-0812">Transmembrane</keyword>
<keyword evidence="1" id="KW-0472">Membrane</keyword>
<feature type="transmembrane region" description="Helical" evidence="1">
    <location>
        <begin position="123"/>
        <end position="148"/>
    </location>
</feature>
<keyword evidence="1" id="KW-1133">Transmembrane helix</keyword>
<dbReference type="Pfam" id="PF09335">
    <property type="entry name" value="VTT_dom"/>
    <property type="match status" value="1"/>
</dbReference>
<comment type="caution">
    <text evidence="3">The sequence shown here is derived from an EMBL/GenBank/DDBJ whole genome shotgun (WGS) entry which is preliminary data.</text>
</comment>
<dbReference type="EMBL" id="AFHS01000010">
    <property type="protein sequence ID" value="EGK11501.1"/>
    <property type="molecule type" value="Genomic_DNA"/>
</dbReference>
<keyword evidence="4" id="KW-1185">Reference proteome</keyword>
<dbReference type="HOGENOM" id="CLU_125997_1_0_4"/>
<evidence type="ECO:0000313" key="3">
    <source>
        <dbReference type="EMBL" id="EGK11501.1"/>
    </source>
</evidence>
<feature type="transmembrane region" description="Helical" evidence="1">
    <location>
        <begin position="21"/>
        <end position="48"/>
    </location>
</feature>